<dbReference type="GO" id="GO:0005886">
    <property type="term" value="C:plasma membrane"/>
    <property type="evidence" value="ECO:0007669"/>
    <property type="project" value="TreeGrafter"/>
</dbReference>
<dbReference type="InterPro" id="IPR036259">
    <property type="entry name" value="MFS_trans_sf"/>
</dbReference>
<dbReference type="PROSITE" id="PS00217">
    <property type="entry name" value="SUGAR_TRANSPORT_2"/>
    <property type="match status" value="1"/>
</dbReference>
<name>A0A8C8IL19_ONCTS</name>
<dbReference type="Pfam" id="PF00083">
    <property type="entry name" value="Sugar_tr"/>
    <property type="match status" value="2"/>
</dbReference>
<feature type="transmembrane region" description="Helical" evidence="6">
    <location>
        <begin position="370"/>
        <end position="390"/>
    </location>
</feature>
<accession>A0A8C8IL19</accession>
<dbReference type="PROSITE" id="PS50850">
    <property type="entry name" value="MFS"/>
    <property type="match status" value="1"/>
</dbReference>
<dbReference type="SUPFAM" id="SSF103473">
    <property type="entry name" value="MFS general substrate transporter"/>
    <property type="match status" value="1"/>
</dbReference>
<evidence type="ECO:0000256" key="6">
    <source>
        <dbReference type="SAM" id="Phobius"/>
    </source>
</evidence>
<dbReference type="GO" id="GO:0046323">
    <property type="term" value="P:D-glucose import"/>
    <property type="evidence" value="ECO:0007669"/>
    <property type="project" value="TreeGrafter"/>
</dbReference>
<proteinExistence type="predicted"/>
<evidence type="ECO:0000256" key="4">
    <source>
        <dbReference type="ARBA" id="ARBA00023136"/>
    </source>
</evidence>
<protein>
    <recommendedName>
        <fullName evidence="7">Major facilitator superfamily (MFS) profile domain-containing protein</fullName>
    </recommendedName>
</protein>
<dbReference type="InterPro" id="IPR005828">
    <property type="entry name" value="MFS_sugar_transport-like"/>
</dbReference>
<keyword evidence="3 6" id="KW-1133">Transmembrane helix</keyword>
<evidence type="ECO:0000313" key="8">
    <source>
        <dbReference type="Ensembl" id="ENSOTSP00005077834.1"/>
    </source>
</evidence>
<dbReference type="GO" id="GO:0055056">
    <property type="term" value="F:D-glucose transmembrane transporter activity"/>
    <property type="evidence" value="ECO:0007669"/>
    <property type="project" value="TreeGrafter"/>
</dbReference>
<keyword evidence="4 6" id="KW-0472">Membrane</keyword>
<evidence type="ECO:0000256" key="1">
    <source>
        <dbReference type="ARBA" id="ARBA00004141"/>
    </source>
</evidence>
<keyword evidence="9" id="KW-1185">Reference proteome</keyword>
<feature type="transmembrane region" description="Helical" evidence="6">
    <location>
        <begin position="337"/>
        <end position="358"/>
    </location>
</feature>
<evidence type="ECO:0000259" key="7">
    <source>
        <dbReference type="PROSITE" id="PS50850"/>
    </source>
</evidence>
<reference evidence="8" key="2">
    <citation type="submission" date="2025-09" db="UniProtKB">
        <authorList>
            <consortium name="Ensembl"/>
        </authorList>
    </citation>
    <scope>IDENTIFICATION</scope>
</reference>
<feature type="transmembrane region" description="Helical" evidence="6">
    <location>
        <begin position="92"/>
        <end position="111"/>
    </location>
</feature>
<evidence type="ECO:0000256" key="5">
    <source>
        <dbReference type="SAM" id="MobiDB-lite"/>
    </source>
</evidence>
<gene>
    <name evidence="8" type="primary">slc2a11l</name>
</gene>
<dbReference type="InterPro" id="IPR045263">
    <property type="entry name" value="GLUT"/>
</dbReference>
<evidence type="ECO:0000313" key="9">
    <source>
        <dbReference type="Proteomes" id="UP000694402"/>
    </source>
</evidence>
<dbReference type="PANTHER" id="PTHR23503:SF54">
    <property type="entry name" value="MAJOR FACILITATOR SUPERFAMILY (MFS) PROFILE DOMAIN-CONTAINING PROTEIN"/>
    <property type="match status" value="1"/>
</dbReference>
<dbReference type="InterPro" id="IPR020846">
    <property type="entry name" value="MFS_dom"/>
</dbReference>
<dbReference type="AlphaFoldDB" id="A0A8C8IL19"/>
<feature type="transmembrane region" description="Helical" evidence="6">
    <location>
        <begin position="123"/>
        <end position="141"/>
    </location>
</feature>
<dbReference type="PANTHER" id="PTHR23503">
    <property type="entry name" value="SOLUTE CARRIER FAMILY 2"/>
    <property type="match status" value="1"/>
</dbReference>
<feature type="domain" description="Major facilitator superfamily (MFS) profile" evidence="7">
    <location>
        <begin position="1"/>
        <end position="423"/>
    </location>
</feature>
<evidence type="ECO:0000256" key="2">
    <source>
        <dbReference type="ARBA" id="ARBA00022692"/>
    </source>
</evidence>
<reference evidence="8" key="1">
    <citation type="submission" date="2025-08" db="UniProtKB">
        <authorList>
            <consortium name="Ensembl"/>
        </authorList>
    </citation>
    <scope>IDENTIFICATION</scope>
</reference>
<feature type="transmembrane region" description="Helical" evidence="6">
    <location>
        <begin position="311"/>
        <end position="331"/>
    </location>
</feature>
<dbReference type="Gene3D" id="1.20.1250.20">
    <property type="entry name" value="MFS general substrate transporter like domains"/>
    <property type="match status" value="1"/>
</dbReference>
<comment type="subcellular location">
    <subcellularLocation>
        <location evidence="1">Membrane</location>
        <topology evidence="1">Multi-pass membrane protein</topology>
    </subcellularLocation>
</comment>
<feature type="transmembrane region" description="Helical" evidence="6">
    <location>
        <begin position="182"/>
        <end position="203"/>
    </location>
</feature>
<sequence>MYTGASEWNELPLPIKTTSFLGSFKNKVKICLSSFIKELVNTTCLQRYSISLEQWEVTLIWSFIVSIFCIGGLLGTLCAGRLSSAYGRKRCLLLNNLFAIGGAGMMLLSKTAMSFEMIMVGRFLYGINAGASLSVHTMYLVECAPKRLRGIVGVSVSTFLSMGKFSGQLLGISELLGTEDRWPWLLGFSGATALLQLITLPFLPESPKYLLLDRGDRQGCEKAIRRLWGNRDHSAEVEEMLVEHASMKGVRSHTVLDLILDQDVRWQFLTILVAFTTLQFSGINAVYLYSFDVFRTAGIPTHQLPLKFTECPYILSLVTPLLFVVQIQVSWMPYCSMLLIFIFIFFFSSGPAGVTVSLPGDIFNQSFKSAAYTIGCTLNWLGLFLLGLLFPVIVNMDYFCFLIFFVFCFLSGMFVWYNVPETKNRTVMEITAEFQRMHPNSGSSGEGRSRPPEPSHIKACTTTKF</sequence>
<dbReference type="GO" id="GO:0070837">
    <property type="term" value="P:dehydroascorbic acid transport"/>
    <property type="evidence" value="ECO:0007669"/>
    <property type="project" value="TreeGrafter"/>
</dbReference>
<feature type="transmembrane region" description="Helical" evidence="6">
    <location>
        <begin position="59"/>
        <end position="80"/>
    </location>
</feature>
<feature type="transmembrane region" description="Helical" evidence="6">
    <location>
        <begin position="266"/>
        <end position="290"/>
    </location>
</feature>
<feature type="transmembrane region" description="Helical" evidence="6">
    <location>
        <begin position="396"/>
        <end position="419"/>
    </location>
</feature>
<feature type="region of interest" description="Disordered" evidence="5">
    <location>
        <begin position="437"/>
        <end position="465"/>
    </location>
</feature>
<evidence type="ECO:0000256" key="3">
    <source>
        <dbReference type="ARBA" id="ARBA00022989"/>
    </source>
</evidence>
<dbReference type="GeneTree" id="ENSGT00940000166787"/>
<dbReference type="Proteomes" id="UP000694402">
    <property type="component" value="Unassembled WGS sequence"/>
</dbReference>
<feature type="compositionally biased region" description="Basic and acidic residues" evidence="5">
    <location>
        <begin position="447"/>
        <end position="456"/>
    </location>
</feature>
<organism evidence="8 9">
    <name type="scientific">Oncorhynchus tshawytscha</name>
    <name type="common">Chinook salmon</name>
    <name type="synonym">Salmo tshawytscha</name>
    <dbReference type="NCBI Taxonomy" id="74940"/>
    <lineage>
        <taxon>Eukaryota</taxon>
        <taxon>Metazoa</taxon>
        <taxon>Chordata</taxon>
        <taxon>Craniata</taxon>
        <taxon>Vertebrata</taxon>
        <taxon>Euteleostomi</taxon>
        <taxon>Actinopterygii</taxon>
        <taxon>Neopterygii</taxon>
        <taxon>Teleostei</taxon>
        <taxon>Protacanthopterygii</taxon>
        <taxon>Salmoniformes</taxon>
        <taxon>Salmonidae</taxon>
        <taxon>Salmoninae</taxon>
        <taxon>Oncorhynchus</taxon>
    </lineage>
</organism>
<dbReference type="Ensembl" id="ENSOTST00005084345.2">
    <property type="protein sequence ID" value="ENSOTSP00005077834.1"/>
    <property type="gene ID" value="ENSOTSG00005036682.2"/>
</dbReference>
<dbReference type="InterPro" id="IPR005829">
    <property type="entry name" value="Sugar_transporter_CS"/>
</dbReference>
<keyword evidence="2 6" id="KW-0812">Transmembrane</keyword>